<evidence type="ECO:0000313" key="2">
    <source>
        <dbReference type="EMBL" id="EHR38211.1"/>
    </source>
</evidence>
<proteinExistence type="predicted"/>
<evidence type="ECO:0000313" key="3">
    <source>
        <dbReference type="Proteomes" id="UP000006190"/>
    </source>
</evidence>
<dbReference type="SUPFAM" id="SSF140683">
    <property type="entry name" value="SP0561-like"/>
    <property type="match status" value="1"/>
</dbReference>
<protein>
    <recommendedName>
        <fullName evidence="1">DUF1858 domain-containing protein</fullName>
    </recommendedName>
</protein>
<dbReference type="AlphaFoldDB" id="H3NHF6"/>
<dbReference type="Pfam" id="PF08984">
    <property type="entry name" value="DUF1858"/>
    <property type="match status" value="1"/>
</dbReference>
<dbReference type="OrthoDB" id="411397at2"/>
<dbReference type="PATRIC" id="fig|883113.3.peg.299"/>
<name>H3NHF6_9LACT</name>
<reference evidence="2 3" key="1">
    <citation type="submission" date="2012-01" db="EMBL/GenBank/DDBJ databases">
        <title>The Genome Sequence of Facklamia languida CCUG 37842.</title>
        <authorList>
            <consortium name="The Broad Institute Genome Sequencing Platform"/>
            <person name="Earl A."/>
            <person name="Ward D."/>
            <person name="Feldgarden M."/>
            <person name="Gevers D."/>
            <person name="Huys G."/>
            <person name="Young S.K."/>
            <person name="Zeng Q."/>
            <person name="Gargeya S."/>
            <person name="Fitzgerald M."/>
            <person name="Haas B."/>
            <person name="Abouelleil A."/>
            <person name="Alvarado L."/>
            <person name="Arachchi H.M."/>
            <person name="Berlin A."/>
            <person name="Chapman S.B."/>
            <person name="Gearin G."/>
            <person name="Goldberg J."/>
            <person name="Griggs A."/>
            <person name="Gujja S."/>
            <person name="Hansen M."/>
            <person name="Heiman D."/>
            <person name="Howarth C."/>
            <person name="Larimer J."/>
            <person name="Lui A."/>
            <person name="MacDonald P.J.P."/>
            <person name="McCowen C."/>
            <person name="Montmayeur A."/>
            <person name="Murphy C."/>
            <person name="Neiman D."/>
            <person name="Pearson M."/>
            <person name="Priest M."/>
            <person name="Roberts A."/>
            <person name="Saif S."/>
            <person name="Shea T."/>
            <person name="Sisk P."/>
            <person name="Stolte C."/>
            <person name="Sykes S."/>
            <person name="Wortman J."/>
            <person name="Nusbaum C."/>
            <person name="Birren B."/>
        </authorList>
    </citation>
    <scope>NUCLEOTIDE SEQUENCE [LARGE SCALE GENOMIC DNA]</scope>
    <source>
        <strain evidence="2 3">CCUG 37842</strain>
    </source>
</reference>
<gene>
    <name evidence="2" type="ORF">HMPREF9708_00295</name>
</gene>
<dbReference type="RefSeq" id="WP_006308213.1">
    <property type="nucleotide sequence ID" value="NZ_JH601133.1"/>
</dbReference>
<dbReference type="eggNOG" id="COG2461">
    <property type="taxonomic scope" value="Bacteria"/>
</dbReference>
<evidence type="ECO:0000259" key="1">
    <source>
        <dbReference type="Pfam" id="PF08984"/>
    </source>
</evidence>
<comment type="caution">
    <text evidence="2">The sequence shown here is derived from an EMBL/GenBank/DDBJ whole genome shotgun (WGS) entry which is preliminary data.</text>
</comment>
<keyword evidence="3" id="KW-1185">Reference proteome</keyword>
<sequence length="82" mass="9313">MLDNRINIDQPVYKMIQDHPEILDVLVELGFEPLANPTLLQSVGRVTSLRQGAKIINKPLASIIENLEWNGYQIITNQDLTE</sequence>
<dbReference type="InterPro" id="IPR015077">
    <property type="entry name" value="DUF1858"/>
</dbReference>
<dbReference type="HOGENOM" id="CLU_188488_0_0_9"/>
<dbReference type="InterPro" id="IPR038062">
    <property type="entry name" value="ScdA-like_N_sf"/>
</dbReference>
<dbReference type="STRING" id="883113.HMPREF9708_00295"/>
<organism evidence="2 3">
    <name type="scientific">Facklamia languida CCUG 37842</name>
    <dbReference type="NCBI Taxonomy" id="883113"/>
    <lineage>
        <taxon>Bacteria</taxon>
        <taxon>Bacillati</taxon>
        <taxon>Bacillota</taxon>
        <taxon>Bacilli</taxon>
        <taxon>Lactobacillales</taxon>
        <taxon>Aerococcaceae</taxon>
        <taxon>Facklamia</taxon>
    </lineage>
</organism>
<dbReference type="Gene3D" id="1.10.3910.10">
    <property type="entry name" value="SP0561-like"/>
    <property type="match status" value="1"/>
</dbReference>
<dbReference type="Proteomes" id="UP000006190">
    <property type="component" value="Unassembled WGS sequence"/>
</dbReference>
<feature type="domain" description="DUF1858" evidence="1">
    <location>
        <begin position="6"/>
        <end position="63"/>
    </location>
</feature>
<dbReference type="EMBL" id="AGEG01000002">
    <property type="protein sequence ID" value="EHR38211.1"/>
    <property type="molecule type" value="Genomic_DNA"/>
</dbReference>
<accession>H3NHF6</accession>